<dbReference type="AlphaFoldDB" id="A0A7R8Z685"/>
<feature type="domain" description="N-acetyltransferase" evidence="2">
    <location>
        <begin position="505"/>
        <end position="635"/>
    </location>
</feature>
<gene>
    <name evidence="3" type="ORF">TDIB3V08_LOCUS4042</name>
</gene>
<dbReference type="Pfam" id="PF00583">
    <property type="entry name" value="Acetyltransf_1"/>
    <property type="match status" value="1"/>
</dbReference>
<accession>A0A7R8Z685</accession>
<protein>
    <recommendedName>
        <fullName evidence="2">N-acetyltransferase domain-containing protein</fullName>
    </recommendedName>
</protein>
<dbReference type="FunFam" id="3.40.630.30:FF:000013">
    <property type="entry name" value="cysteine-rich protein 2-binding protein-like"/>
    <property type="match status" value="1"/>
</dbReference>
<dbReference type="PROSITE" id="PS51186">
    <property type="entry name" value="GNAT"/>
    <property type="match status" value="1"/>
</dbReference>
<feature type="compositionally biased region" description="Low complexity" evidence="1">
    <location>
        <begin position="176"/>
        <end position="194"/>
    </location>
</feature>
<dbReference type="PANTHER" id="PTHR20916">
    <property type="entry name" value="CYSTEINE AND GLYCINE-RICH PROTEIN 2 BINDING PROTEIN"/>
    <property type="match status" value="1"/>
</dbReference>
<dbReference type="SUPFAM" id="SSF55729">
    <property type="entry name" value="Acyl-CoA N-acyltransferases (Nat)"/>
    <property type="match status" value="1"/>
</dbReference>
<dbReference type="PANTHER" id="PTHR20916:SF26">
    <property type="entry name" value="CYSTEINE-RICH PROTEIN 2-BINDING PROTEIN"/>
    <property type="match status" value="1"/>
</dbReference>
<evidence type="ECO:0000259" key="2">
    <source>
        <dbReference type="PROSITE" id="PS51186"/>
    </source>
</evidence>
<dbReference type="CDD" id="cd15489">
    <property type="entry name" value="PHD_SF"/>
    <property type="match status" value="1"/>
</dbReference>
<reference evidence="3" key="1">
    <citation type="submission" date="2020-11" db="EMBL/GenBank/DDBJ databases">
        <authorList>
            <person name="Tran Van P."/>
        </authorList>
    </citation>
    <scope>NUCLEOTIDE SEQUENCE</scope>
</reference>
<evidence type="ECO:0000313" key="3">
    <source>
        <dbReference type="EMBL" id="CAD7197740.1"/>
    </source>
</evidence>
<feature type="region of interest" description="Disordered" evidence="1">
    <location>
        <begin position="167"/>
        <end position="198"/>
    </location>
</feature>
<sequence>MNTCKYCEGLIAKTELQFKCTSCCQNVHTNCLRKTRYMRRLLGDVFYRFVCEECSMDGNEELIRDKMPWITVIVLALYNLHQRSNGVSRRGYFHWKLHICNFIDKNWTDLFGNIIRKKNWFGTVSGTLSHYSPTYFQSGTEELREPGWWKLTRVALPQTIIHQYTKAQLEKKRSTGSHSRSTSRCSSPTTRAASVLKNNSGGELKLKDSWRLKLAKSGSSDTNTRTLAEPSDTLLEHLFFEEEGDDNCSDMDVDVEGGDPLRLNSDQNLPDLEKYLHEGYQPHLDVSIAGEVEIACSESVSIDGSSEAGEEYVPVKQAPLPSLFTRREKKPWPWITDKTKPAESSQERCVPMSEYEELQLLGQLRKISSMTDVPSHVRRLYRKLCVRKLKREHNMPVFDLDAQFTNERDQPEREPQEARVLDRFQQACMVTNIYSGSLNKCSFLVRLMGQSEPTCFHSPYTRRLLKPYIRRDEETTPPWLQLMQEVQTKVHKDVPNWRLPPRAPIDYSYVRPEHVPHINILAREFFYPGIDLTECLEYPDFSCVVLYKKLVVGFALMVPDVGYNEAYISFLLTRPQWRRAGIATFMLYHLIQTCMGRDVTLHVSATNPAIILYQKFGFKVEEFVQDFYDKYFPASSKELTSRHPPPSIRTKDKAVLRELNNDVEYVVTLPALKARPAVCGA</sequence>
<dbReference type="Gene3D" id="3.40.630.30">
    <property type="match status" value="1"/>
</dbReference>
<dbReference type="InterPro" id="IPR000182">
    <property type="entry name" value="GNAT_dom"/>
</dbReference>
<proteinExistence type="predicted"/>
<dbReference type="GO" id="GO:0004402">
    <property type="term" value="F:histone acetyltransferase activity"/>
    <property type="evidence" value="ECO:0007669"/>
    <property type="project" value="TreeGrafter"/>
</dbReference>
<name>A0A7R8Z685_TIMDO</name>
<organism evidence="3">
    <name type="scientific">Timema douglasi</name>
    <name type="common">Walking stick</name>
    <dbReference type="NCBI Taxonomy" id="61478"/>
    <lineage>
        <taxon>Eukaryota</taxon>
        <taxon>Metazoa</taxon>
        <taxon>Ecdysozoa</taxon>
        <taxon>Arthropoda</taxon>
        <taxon>Hexapoda</taxon>
        <taxon>Insecta</taxon>
        <taxon>Pterygota</taxon>
        <taxon>Neoptera</taxon>
        <taxon>Polyneoptera</taxon>
        <taxon>Phasmatodea</taxon>
        <taxon>Timematodea</taxon>
        <taxon>Timematoidea</taxon>
        <taxon>Timematidae</taxon>
        <taxon>Timema</taxon>
    </lineage>
</organism>
<dbReference type="InterPro" id="IPR016181">
    <property type="entry name" value="Acyl_CoA_acyltransferase"/>
</dbReference>
<dbReference type="EMBL" id="OA565813">
    <property type="protein sequence ID" value="CAD7197740.1"/>
    <property type="molecule type" value="Genomic_DNA"/>
</dbReference>
<dbReference type="Gene3D" id="3.90.980.20">
    <property type="match status" value="1"/>
</dbReference>
<dbReference type="CDD" id="cd04301">
    <property type="entry name" value="NAT_SF"/>
    <property type="match status" value="1"/>
</dbReference>
<evidence type="ECO:0000256" key="1">
    <source>
        <dbReference type="SAM" id="MobiDB-lite"/>
    </source>
</evidence>